<dbReference type="Gene3D" id="3.30.720.110">
    <property type="match status" value="1"/>
</dbReference>
<dbReference type="Pfam" id="PF00903">
    <property type="entry name" value="Glyoxalase"/>
    <property type="match status" value="1"/>
</dbReference>
<accession>A0ABN2JZM9</accession>
<dbReference type="PROSITE" id="PS51819">
    <property type="entry name" value="VOC"/>
    <property type="match status" value="1"/>
</dbReference>
<keyword evidence="3" id="KW-1185">Reference proteome</keyword>
<dbReference type="InterPro" id="IPR029068">
    <property type="entry name" value="Glyas_Bleomycin-R_OHBP_Dase"/>
</dbReference>
<organism evidence="2 3">
    <name type="scientific">Nostocoides vanveenii</name>
    <dbReference type="NCBI Taxonomy" id="330835"/>
    <lineage>
        <taxon>Bacteria</taxon>
        <taxon>Bacillati</taxon>
        <taxon>Actinomycetota</taxon>
        <taxon>Actinomycetes</taxon>
        <taxon>Micrococcales</taxon>
        <taxon>Intrasporangiaceae</taxon>
        <taxon>Nostocoides</taxon>
    </lineage>
</organism>
<feature type="domain" description="VOC" evidence="1">
    <location>
        <begin position="3"/>
        <end position="128"/>
    </location>
</feature>
<evidence type="ECO:0000259" key="1">
    <source>
        <dbReference type="PROSITE" id="PS51819"/>
    </source>
</evidence>
<dbReference type="Proteomes" id="UP001501475">
    <property type="component" value="Unassembled WGS sequence"/>
</dbReference>
<dbReference type="EMBL" id="BAAAPN010000003">
    <property type="protein sequence ID" value="GAA1744878.1"/>
    <property type="molecule type" value="Genomic_DNA"/>
</dbReference>
<reference evidence="2 3" key="1">
    <citation type="journal article" date="2019" name="Int. J. Syst. Evol. Microbiol.">
        <title>The Global Catalogue of Microorganisms (GCM) 10K type strain sequencing project: providing services to taxonomists for standard genome sequencing and annotation.</title>
        <authorList>
            <consortium name="The Broad Institute Genomics Platform"/>
            <consortium name="The Broad Institute Genome Sequencing Center for Infectious Disease"/>
            <person name="Wu L."/>
            <person name="Ma J."/>
        </authorList>
    </citation>
    <scope>NUCLEOTIDE SEQUENCE [LARGE SCALE GENOMIC DNA]</scope>
    <source>
        <strain evidence="2 3">JCM 15591</strain>
    </source>
</reference>
<evidence type="ECO:0000313" key="3">
    <source>
        <dbReference type="Proteomes" id="UP001501475"/>
    </source>
</evidence>
<gene>
    <name evidence="2" type="ORF">GCM10009810_02000</name>
</gene>
<sequence>MTTTLFHTLTFRDADAAVAFLEAVGFTRRALMTSAPGVVDHAEYAWGDRGGIMFGSAGRRTADDEHLELPGTSSCYCVVETDEEVDAVYDRALAAGGTSVQAPMDPDYGGRTCTVRDAEGNQWSFGSYPGQA</sequence>
<proteinExistence type="predicted"/>
<dbReference type="RefSeq" id="WP_324387123.1">
    <property type="nucleotide sequence ID" value="NZ_BAAAPN010000003.1"/>
</dbReference>
<comment type="caution">
    <text evidence="2">The sequence shown here is derived from an EMBL/GenBank/DDBJ whole genome shotgun (WGS) entry which is preliminary data.</text>
</comment>
<dbReference type="InterPro" id="IPR004360">
    <property type="entry name" value="Glyas_Fos-R_dOase_dom"/>
</dbReference>
<evidence type="ECO:0000313" key="2">
    <source>
        <dbReference type="EMBL" id="GAA1744878.1"/>
    </source>
</evidence>
<dbReference type="InterPro" id="IPR037523">
    <property type="entry name" value="VOC_core"/>
</dbReference>
<dbReference type="Gene3D" id="3.30.720.120">
    <property type="match status" value="1"/>
</dbReference>
<protein>
    <submittedName>
        <fullName evidence="2">VOC family protein</fullName>
    </submittedName>
</protein>
<name>A0ABN2JZM9_9MICO</name>
<dbReference type="SUPFAM" id="SSF54593">
    <property type="entry name" value="Glyoxalase/Bleomycin resistance protein/Dihydroxybiphenyl dioxygenase"/>
    <property type="match status" value="1"/>
</dbReference>